<dbReference type="GO" id="GO:0004527">
    <property type="term" value="F:exonuclease activity"/>
    <property type="evidence" value="ECO:0007669"/>
    <property type="project" value="UniProtKB-KW"/>
</dbReference>
<evidence type="ECO:0000313" key="3">
    <source>
        <dbReference type="Proteomes" id="UP000474957"/>
    </source>
</evidence>
<dbReference type="InterPro" id="IPR038763">
    <property type="entry name" value="DHH_sf"/>
</dbReference>
<dbReference type="PANTHER" id="PTHR30255:SF2">
    <property type="entry name" value="SINGLE-STRANDED-DNA-SPECIFIC EXONUCLEASE RECJ"/>
    <property type="match status" value="1"/>
</dbReference>
<gene>
    <name evidence="2" type="ORF">GE300_20040</name>
</gene>
<sequence length="387" mass="42457">MSPGERPATRTECCAVDRKQPGSTCPLNRHVLDREAAISSMVIRSGSGSSGSKMMPLASSKLVPFGSFASKGAPFSILFIQRSPRLLTVRHNDSISAKNVNEKQFRMREAPVVPGNLQVTASRDRLRELQERRTHRMKDLADRNAEVAPVSLKGRRWSVVAAAEDAVTKLVAVGMSRVNARILASRGITPETLEDFLNPQLRNLMPDPNTFIDMDKAVTRIAQAIRDGQRIGIWSDYDADGATSAAVLGRFLRMLGHEDFVVRIPDRLTEGYGPNTPGLLDMQARQGCDLICILDAGIVAFEPLAAAKEAGIEVVVLDHHMAEEEVPEAVAVVNPNRRDQPEGYGHLCAAGLTFIFCVGVTRELRQTGWFEGGRSVPRSRRRSHRSG</sequence>
<dbReference type="PANTHER" id="PTHR30255">
    <property type="entry name" value="SINGLE-STRANDED-DNA-SPECIFIC EXONUCLEASE RECJ"/>
    <property type="match status" value="1"/>
</dbReference>
<accession>A0A6L5Z698</accession>
<proteinExistence type="predicted"/>
<evidence type="ECO:0000313" key="2">
    <source>
        <dbReference type="EMBL" id="MSU91869.1"/>
    </source>
</evidence>
<name>A0A6L5Z698_9RHOB</name>
<dbReference type="EMBL" id="WIND01000028">
    <property type="protein sequence ID" value="MSU91869.1"/>
    <property type="molecule type" value="Genomic_DNA"/>
</dbReference>
<reference evidence="2 3" key="1">
    <citation type="submission" date="2019-10" db="EMBL/GenBank/DDBJ databases">
        <title>Cognatihalovulum marinum gen. nov. sp. nov., a new member of the family Rhodobacteraceae isolated from deep seawater of the Northwest Indian Ocean.</title>
        <authorList>
            <person name="Ruan C."/>
            <person name="Wang J."/>
            <person name="Zheng X."/>
            <person name="Song L."/>
            <person name="Zhu Y."/>
            <person name="Huang Y."/>
            <person name="Lu Z."/>
            <person name="Du W."/>
            <person name="Huang L."/>
            <person name="Dai X."/>
        </authorList>
    </citation>
    <scope>NUCLEOTIDE SEQUENCE [LARGE SCALE GENOMIC DNA]</scope>
    <source>
        <strain evidence="2 3">2CG4</strain>
    </source>
</reference>
<dbReference type="InterPro" id="IPR001667">
    <property type="entry name" value="DDH_dom"/>
</dbReference>
<dbReference type="Proteomes" id="UP000474957">
    <property type="component" value="Unassembled WGS sequence"/>
</dbReference>
<dbReference type="Gene3D" id="3.90.1640.30">
    <property type="match status" value="1"/>
</dbReference>
<dbReference type="AlphaFoldDB" id="A0A6L5Z698"/>
<organism evidence="2 3">
    <name type="scientific">Halovulum marinum</name>
    <dbReference type="NCBI Taxonomy" id="2662447"/>
    <lineage>
        <taxon>Bacteria</taxon>
        <taxon>Pseudomonadati</taxon>
        <taxon>Pseudomonadota</taxon>
        <taxon>Alphaproteobacteria</taxon>
        <taxon>Rhodobacterales</taxon>
        <taxon>Paracoccaceae</taxon>
        <taxon>Halovulum</taxon>
    </lineage>
</organism>
<dbReference type="SUPFAM" id="SSF64182">
    <property type="entry name" value="DHH phosphoesterases"/>
    <property type="match status" value="1"/>
</dbReference>
<evidence type="ECO:0000259" key="1">
    <source>
        <dbReference type="Pfam" id="PF01368"/>
    </source>
</evidence>
<protein>
    <recommendedName>
        <fullName evidence="1">DDH domain-containing protein</fullName>
    </recommendedName>
</protein>
<keyword evidence="3" id="KW-1185">Reference proteome</keyword>
<dbReference type="InterPro" id="IPR051673">
    <property type="entry name" value="SSDNA_exonuclease_RecJ"/>
</dbReference>
<comment type="caution">
    <text evidence="2">The sequence shown here is derived from an EMBL/GenBank/DDBJ whole genome shotgun (WGS) entry which is preliminary data.</text>
</comment>
<dbReference type="Pfam" id="PF01368">
    <property type="entry name" value="DHH"/>
    <property type="match status" value="1"/>
</dbReference>
<feature type="domain" description="DDH" evidence="1">
    <location>
        <begin position="230"/>
        <end position="358"/>
    </location>
</feature>